<accession>A0ABW0F106</accession>
<comment type="caution">
    <text evidence="1">The sequence shown here is derived from an EMBL/GenBank/DDBJ whole genome shotgun (WGS) entry which is preliminary data.</text>
</comment>
<protein>
    <submittedName>
        <fullName evidence="1">Uncharacterized protein</fullName>
    </submittedName>
</protein>
<sequence>MRSPAERRLAYQVELARAMRLAEGYVADQMWSLRVRKRWPMRLMCEMSCGPGWHDLVVAVNELIDQEAEPEFRFTQIKEKFGQLRMYWHGADPSGRINQLVEAAEEISASMCETCGKDAKMRQTRPPMGYVHAACDEHAMPDSDVIRVKTEKISLLGAKARLNRFEREDGDE</sequence>
<dbReference type="EMBL" id="JBHSLI010000003">
    <property type="protein sequence ID" value="MFC5293072.1"/>
    <property type="molecule type" value="Genomic_DNA"/>
</dbReference>
<reference evidence="2" key="1">
    <citation type="journal article" date="2019" name="Int. J. Syst. Evol. Microbiol.">
        <title>The Global Catalogue of Microorganisms (GCM) 10K type strain sequencing project: providing services to taxonomists for standard genome sequencing and annotation.</title>
        <authorList>
            <consortium name="The Broad Institute Genomics Platform"/>
            <consortium name="The Broad Institute Genome Sequencing Center for Infectious Disease"/>
            <person name="Wu L."/>
            <person name="Ma J."/>
        </authorList>
    </citation>
    <scope>NUCLEOTIDE SEQUENCE [LARGE SCALE GENOMIC DNA]</scope>
    <source>
        <strain evidence="2">CGMCC 1.15643</strain>
    </source>
</reference>
<dbReference type="RefSeq" id="WP_260348819.1">
    <property type="nucleotide sequence ID" value="NZ_JAOAOS010000006.1"/>
</dbReference>
<gene>
    <name evidence="1" type="ORF">ACFPK2_08715</name>
</gene>
<dbReference type="Proteomes" id="UP001595976">
    <property type="component" value="Unassembled WGS sequence"/>
</dbReference>
<organism evidence="1 2">
    <name type="scientific">Bosea minatitlanensis</name>
    <dbReference type="NCBI Taxonomy" id="128782"/>
    <lineage>
        <taxon>Bacteria</taxon>
        <taxon>Pseudomonadati</taxon>
        <taxon>Pseudomonadota</taxon>
        <taxon>Alphaproteobacteria</taxon>
        <taxon>Hyphomicrobiales</taxon>
        <taxon>Boseaceae</taxon>
        <taxon>Bosea</taxon>
    </lineage>
</organism>
<proteinExistence type="predicted"/>
<name>A0ABW0F106_9HYPH</name>
<keyword evidence="2" id="KW-1185">Reference proteome</keyword>
<evidence type="ECO:0000313" key="2">
    <source>
        <dbReference type="Proteomes" id="UP001595976"/>
    </source>
</evidence>
<evidence type="ECO:0000313" key="1">
    <source>
        <dbReference type="EMBL" id="MFC5293072.1"/>
    </source>
</evidence>